<dbReference type="InterPro" id="IPR029016">
    <property type="entry name" value="GAF-like_dom_sf"/>
</dbReference>
<protein>
    <submittedName>
        <fullName evidence="4">GAF and ANTAR domain-containing protein</fullName>
    </submittedName>
</protein>
<feature type="non-terminal residue" evidence="4">
    <location>
        <position position="236"/>
    </location>
</feature>
<feature type="domain" description="ANTAR" evidence="3">
    <location>
        <begin position="178"/>
        <end position="230"/>
    </location>
</feature>
<evidence type="ECO:0000256" key="1">
    <source>
        <dbReference type="ARBA" id="ARBA00023015"/>
    </source>
</evidence>
<gene>
    <name evidence="4" type="ORF">J7S33_05030</name>
</gene>
<keyword evidence="2" id="KW-0804">Transcription</keyword>
<accession>A0A8T8I0N4</accession>
<evidence type="ECO:0000256" key="2">
    <source>
        <dbReference type="ARBA" id="ARBA00023163"/>
    </source>
</evidence>
<dbReference type="GO" id="GO:0003723">
    <property type="term" value="F:RNA binding"/>
    <property type="evidence" value="ECO:0007669"/>
    <property type="project" value="InterPro"/>
</dbReference>
<organism evidence="4 5">
    <name type="scientific">Saccharothrix algeriensis</name>
    <dbReference type="NCBI Taxonomy" id="173560"/>
    <lineage>
        <taxon>Bacteria</taxon>
        <taxon>Bacillati</taxon>
        <taxon>Actinomycetota</taxon>
        <taxon>Actinomycetes</taxon>
        <taxon>Pseudonocardiales</taxon>
        <taxon>Pseudonocardiaceae</taxon>
        <taxon>Saccharothrix</taxon>
    </lineage>
</organism>
<dbReference type="Gene3D" id="3.30.450.40">
    <property type="match status" value="1"/>
</dbReference>
<dbReference type="EMBL" id="CP072788">
    <property type="protein sequence ID" value="QTR04296.1"/>
    <property type="molecule type" value="Genomic_DNA"/>
</dbReference>
<dbReference type="InterPro" id="IPR005561">
    <property type="entry name" value="ANTAR"/>
</dbReference>
<sequence>MESRPPDEERRARLWSRIRRLASDEGVPVGVRHVGLTAAAVLGARETVVYQLVDGNRCEPVSVTGPLGDWSSEAEITFGEGPALDCLRDEHPVLADDLARGGAARWPVLAPYALARGIAGIFAFPLVMGAIVVGCLEVLRPEPGTPSRDEVVDGLLLADAAMLSLLRAEPLPAGADPFAEAVQARWAAVHRATGALSAQLRSDRATAFVRLRAHAYRTGRRLADVAADVLAHRLSF</sequence>
<dbReference type="Proteomes" id="UP000671828">
    <property type="component" value="Chromosome"/>
</dbReference>
<proteinExistence type="predicted"/>
<dbReference type="SMART" id="SM01012">
    <property type="entry name" value="ANTAR"/>
    <property type="match status" value="1"/>
</dbReference>
<dbReference type="InterPro" id="IPR036388">
    <property type="entry name" value="WH-like_DNA-bd_sf"/>
</dbReference>
<dbReference type="Gene3D" id="1.10.10.10">
    <property type="entry name" value="Winged helix-like DNA-binding domain superfamily/Winged helix DNA-binding domain"/>
    <property type="match status" value="1"/>
</dbReference>
<evidence type="ECO:0000313" key="4">
    <source>
        <dbReference type="EMBL" id="QTR04296.1"/>
    </source>
</evidence>
<reference evidence="4" key="1">
    <citation type="submission" date="2021-04" db="EMBL/GenBank/DDBJ databases">
        <title>Saccharothrix algeriensis WGS.</title>
        <authorList>
            <person name="Stuskova K."/>
            <person name="Hakalova E."/>
            <person name="Tebbal A.B."/>
            <person name="Eichmeier A."/>
        </authorList>
    </citation>
    <scope>NUCLEOTIDE SEQUENCE</scope>
    <source>
        <strain evidence="4">NRRL B-24137</strain>
    </source>
</reference>
<name>A0A8T8I0N4_9PSEU</name>
<evidence type="ECO:0000313" key="5">
    <source>
        <dbReference type="Proteomes" id="UP000671828"/>
    </source>
</evidence>
<dbReference type="AlphaFoldDB" id="A0A8T8I0N4"/>
<dbReference type="Pfam" id="PF03861">
    <property type="entry name" value="ANTAR"/>
    <property type="match status" value="1"/>
</dbReference>
<dbReference type="SUPFAM" id="SSF55781">
    <property type="entry name" value="GAF domain-like"/>
    <property type="match status" value="1"/>
</dbReference>
<evidence type="ECO:0000259" key="3">
    <source>
        <dbReference type="SMART" id="SM01012"/>
    </source>
</evidence>
<keyword evidence="1" id="KW-0805">Transcription regulation</keyword>